<dbReference type="Pfam" id="PF00567">
    <property type="entry name" value="TUDOR"/>
    <property type="match status" value="1"/>
</dbReference>
<protein>
    <recommendedName>
        <fullName evidence="1">Tudor domain-containing protein</fullName>
    </recommendedName>
</protein>
<dbReference type="AlphaFoldDB" id="A0A177AWF0"/>
<organism evidence="2 3">
    <name type="scientific">Intoshia linei</name>
    <dbReference type="NCBI Taxonomy" id="1819745"/>
    <lineage>
        <taxon>Eukaryota</taxon>
        <taxon>Metazoa</taxon>
        <taxon>Spiralia</taxon>
        <taxon>Lophotrochozoa</taxon>
        <taxon>Mesozoa</taxon>
        <taxon>Orthonectida</taxon>
        <taxon>Rhopaluridae</taxon>
        <taxon>Intoshia</taxon>
    </lineage>
</organism>
<keyword evidence="3" id="KW-1185">Reference proteome</keyword>
<dbReference type="SUPFAM" id="SSF63748">
    <property type="entry name" value="Tudor/PWWP/MBT"/>
    <property type="match status" value="2"/>
</dbReference>
<evidence type="ECO:0000313" key="2">
    <source>
        <dbReference type="EMBL" id="OAF66316.1"/>
    </source>
</evidence>
<evidence type="ECO:0000313" key="3">
    <source>
        <dbReference type="Proteomes" id="UP000078046"/>
    </source>
</evidence>
<comment type="caution">
    <text evidence="2">The sequence shown here is derived from an EMBL/GenBank/DDBJ whole genome shotgun (WGS) entry which is preliminary data.</text>
</comment>
<dbReference type="InterPro" id="IPR002999">
    <property type="entry name" value="Tudor"/>
</dbReference>
<dbReference type="EMBL" id="LWCA01000968">
    <property type="protein sequence ID" value="OAF66316.1"/>
    <property type="molecule type" value="Genomic_DNA"/>
</dbReference>
<gene>
    <name evidence="2" type="ORF">A3Q56_05968</name>
</gene>
<evidence type="ECO:0000259" key="1">
    <source>
        <dbReference type="Pfam" id="PF00567"/>
    </source>
</evidence>
<accession>A0A177AWF0</accession>
<reference evidence="2 3" key="1">
    <citation type="submission" date="2016-04" db="EMBL/GenBank/DDBJ databases">
        <title>The genome of Intoshia linei affirms orthonectids as highly simplified spiralians.</title>
        <authorList>
            <person name="Mikhailov K.V."/>
            <person name="Slusarev G.S."/>
            <person name="Nikitin M.A."/>
            <person name="Logacheva M.D."/>
            <person name="Penin A."/>
            <person name="Aleoshin V."/>
            <person name="Panchin Y.V."/>
        </authorList>
    </citation>
    <scope>NUCLEOTIDE SEQUENCE [LARGE SCALE GENOMIC DNA]</scope>
    <source>
        <strain evidence="2">Intl2013</strain>
        <tissue evidence="2">Whole animal</tissue>
    </source>
</reference>
<name>A0A177AWF0_9BILA</name>
<proteinExistence type="predicted"/>
<feature type="domain" description="Tudor" evidence="1">
    <location>
        <begin position="398"/>
        <end position="512"/>
    </location>
</feature>
<dbReference type="Proteomes" id="UP000078046">
    <property type="component" value="Unassembled WGS sequence"/>
</dbReference>
<dbReference type="Gene3D" id="2.30.30.140">
    <property type="match status" value="1"/>
</dbReference>
<sequence>MDKIYCSLLNELELKKTLSTDMTNHLMKNKFKHFHNPENLFNHIVIYKSFSSSSDICERVVVLGKTIGNFFNVSCVDRCKTFSCKLNDLFPMIDKFIVLPPLIHAFYVDSNSLIKNSKCQKFEVKITDNIKGIWKVQVLKECEKVFKDTAIKSDVKDDFLNLEKGSIMHLKPQHIEESRVVYCFFKDIKEYALVGNIVNEIKQDMRDLNRLYLNNIQISQEAIYMRNDHVFRVLIEKINVSKITVHFIDSAKHGIVDIEYLYKSKPNYRFDIVATFPCWLSEDIYPSNMEEIVGSYVGYNEPKKCYIFKKSKSKNNYLNTNGNAYKNVSNCTSDNEPRNGNIPYQLANEREQPYPQTESNFSNKTYLCKHSMNRNMCLCLLSSTYSFIKYNKNLQPGIIVNAQNATNVFISPYSFYKSFNWNYFERALIKSYNKATVVCRDNLKIKYCVLAEFIINSEKKVYRAAISDILEKGVEICLFDYGYSVLVNYNSIREAPDYTKFGFVMSFHCNLNSKLVKNNIPWDNHALPINTLIQFEIISACDDEKSCEVKIYHEGMCLNDKLIREGYFTQCPPNDIENTYSIADSTEDVNFSKTVSFDQSMYLNQSNTIDSINFHDQIDNAPLNNLTHSKSTEQIDEIELIDFSESENCVDLIDLNIPSIDLSYNMGNSSDIMDLAENFKRKVFTADESNQNRIIDNFVTTENVLFQDVAQYTSGIENVDFDLQKEPNCDVKFYSNVDFDCSFDEPSTEDLCNSLPLLEMSDPEKLFIMKDSTIDDIYVTVKDVYLKNNIMVKEAISHFDQGKLRRLPKNVRVGYIYMMKLNETFHRVRVLNMNIKVRDIDNGDVYLVELALLYYLPKELMLPVHAFSAVLLGLCMDNIKLDSVNEYIQDKLIEKEFKSMLYYDNVIELFHDDDVNAVHYLNQFVKY</sequence>